<comment type="catalytic activity">
    <reaction evidence="6 7">
        <text>2 R'C(R)SH + O2 = R'C(R)S-S(R)CR' + H2O2</text>
        <dbReference type="Rhea" id="RHEA:17357"/>
        <dbReference type="ChEBI" id="CHEBI:15379"/>
        <dbReference type="ChEBI" id="CHEBI:16240"/>
        <dbReference type="ChEBI" id="CHEBI:16520"/>
        <dbReference type="ChEBI" id="CHEBI:17412"/>
        <dbReference type="EC" id="1.8.3.2"/>
    </reaction>
</comment>
<feature type="domain" description="ERV/ALR sulfhydryl oxidase" evidence="8">
    <location>
        <begin position="100"/>
        <end position="208"/>
    </location>
</feature>
<reference evidence="9" key="1">
    <citation type="journal article" date="2021" name="Virus">
        <title>The discovery, distribution and diversity of DNA viruses associated with Drosophila melanogaster in Europe.</title>
        <authorList>
            <person name="Wallace M.A."/>
            <person name="Coffman K.A."/>
            <person name="Gilbert C."/>
            <person name="Ravindran S."/>
            <person name="Albery G.F."/>
            <person name="Abbott J."/>
            <person name="Argyridou E."/>
            <person name="Bellosta P."/>
            <person name="Betancourt A.J."/>
            <person name="Colinet H."/>
            <person name="Eric K."/>
            <person name="Glaser-Schmitt A."/>
            <person name="Grath S."/>
            <person name="Jelic M."/>
            <person name="Kankare M."/>
            <person name="Kozeretska I."/>
            <person name="Loeschcke V."/>
            <person name="Montchamp-Moreau C."/>
            <person name="Ometto L."/>
            <person name="Onder B.S."/>
            <person name="Orengo D.J."/>
            <person name="Parsch J."/>
            <person name="Pascual M."/>
            <person name="Patenkovic A."/>
            <person name="Puerma E."/>
            <person name="Ritchie M.G."/>
            <person name="Rota-Stabelli O."/>
            <person name="Schou M.F."/>
            <person name="Serga S.V."/>
            <person name="Stamenkovic-Radak M."/>
            <person name="Tanaskovic M."/>
            <person name="Veselinovic M.S."/>
            <person name="Vieira J."/>
            <person name="Vieira C.P."/>
            <person name="Kapun M."/>
            <person name="Flatt T."/>
            <person name="Gonzalez J."/>
            <person name="Staubach F."/>
            <person name="Obbard D.J."/>
        </authorList>
    </citation>
    <scope>NUCLEOTIDE SEQUENCE</scope>
    <source>
        <strain evidence="9">DrosEU28 Tomelloso 2015</strain>
    </source>
</reference>
<dbReference type="SUPFAM" id="SSF69000">
    <property type="entry name" value="FAD-dependent thiol oxidase"/>
    <property type="match status" value="1"/>
</dbReference>
<evidence type="ECO:0000313" key="10">
    <source>
        <dbReference type="Proteomes" id="UP000289333"/>
    </source>
</evidence>
<dbReference type="PROSITE" id="PS51324">
    <property type="entry name" value="ERV_ALR"/>
    <property type="match status" value="1"/>
</dbReference>
<evidence type="ECO:0000256" key="7">
    <source>
        <dbReference type="RuleBase" id="RU371123"/>
    </source>
</evidence>
<keyword evidence="5" id="KW-1015">Disulfide bond</keyword>
<dbReference type="EMBL" id="KY457233">
    <property type="protein sequence ID" value="ATY70201.1"/>
    <property type="molecule type" value="Genomic_DNA"/>
</dbReference>
<dbReference type="EC" id="1.8.3.2" evidence="7"/>
<keyword evidence="10" id="KW-1185">Reference proteome</keyword>
<dbReference type="Proteomes" id="UP000289333">
    <property type="component" value="Segment"/>
</dbReference>
<evidence type="ECO:0000256" key="3">
    <source>
        <dbReference type="ARBA" id="ARBA00022827"/>
    </source>
</evidence>
<evidence type="ECO:0000256" key="2">
    <source>
        <dbReference type="ARBA" id="ARBA00022630"/>
    </source>
</evidence>
<dbReference type="Gene3D" id="1.20.120.310">
    <property type="entry name" value="ERV/ALR sulfhydryl oxidase domain"/>
    <property type="match status" value="1"/>
</dbReference>
<comment type="cofactor">
    <cofactor evidence="1 7">
        <name>FAD</name>
        <dbReference type="ChEBI" id="CHEBI:57692"/>
    </cofactor>
</comment>
<evidence type="ECO:0000313" key="9">
    <source>
        <dbReference type="EMBL" id="ATY70201.1"/>
    </source>
</evidence>
<dbReference type="KEGG" id="vg:41701371"/>
<protein>
    <recommendedName>
        <fullName evidence="7">Sulfhydryl oxidase</fullName>
        <ecNumber evidence="7">1.8.3.2</ecNumber>
    </recommendedName>
</protein>
<keyword evidence="3 7" id="KW-0274">FAD</keyword>
<keyword evidence="2 7" id="KW-0285">Flavoprotein</keyword>
<keyword evidence="4 7" id="KW-0560">Oxidoreductase</keyword>
<dbReference type="InterPro" id="IPR017905">
    <property type="entry name" value="ERV/ALR_sulphydryl_oxidase"/>
</dbReference>
<dbReference type="OrthoDB" id="9915at10239"/>
<evidence type="ECO:0000259" key="8">
    <source>
        <dbReference type="PROSITE" id="PS51324"/>
    </source>
</evidence>
<dbReference type="GeneID" id="41701371"/>
<accession>A0A2H4T2P6</accession>
<evidence type="ECO:0000256" key="5">
    <source>
        <dbReference type="ARBA" id="ARBA00023157"/>
    </source>
</evidence>
<evidence type="ECO:0000256" key="1">
    <source>
        <dbReference type="ARBA" id="ARBA00001974"/>
    </source>
</evidence>
<evidence type="ECO:0000256" key="6">
    <source>
        <dbReference type="ARBA" id="ARBA00048864"/>
    </source>
</evidence>
<evidence type="ECO:0000256" key="4">
    <source>
        <dbReference type="ARBA" id="ARBA00023002"/>
    </source>
</evidence>
<dbReference type="GO" id="GO:0016972">
    <property type="term" value="F:thiol oxidase activity"/>
    <property type="evidence" value="ECO:0007669"/>
    <property type="project" value="UniProtKB-EC"/>
</dbReference>
<name>A0A2H4T2P6_9VIRU</name>
<sequence length="390" mass="44916">MAARPEIKQWYQNVPKDADIDESLFSEPFASIFKSVAVDLKSLDINYVCNVYGPVMSTFFELSASYRASSPNYNKTFLNFLTTICDLYKIERTTMVVYPNKYTTKDWGNVYWEFLHLSSILVSYAFENGMINSFLDFTTIVKNIDCILPCPKCRHHYEMIKNSEDVKAVMKSMSFGAVMISLQIFHNIVTANVDKTADYANIPNRDRFLISDFALKYKCVDLQDENLRASTGYIKPTVDWQPTTHALLCIILSTYCSQPSYDRASILIKQHLYKNRKEFKDVVIPSRSEEFKILDTSDAAYEALTAKQLMYCLMRALLLQFQDTTVTAEAVQANKRLNYAIITMYRLYNTEIRTLVANNLTDPSQEALKNMLLGKLEKVRDMEFGELPTH</sequence>
<organism evidence="9">
    <name type="scientific">Tomelloso virus</name>
    <dbReference type="NCBI Taxonomy" id="2053981"/>
    <lineage>
        <taxon>Viruses</taxon>
        <taxon>Viruses incertae sedis</taxon>
        <taxon>Naldaviricetes</taxon>
        <taxon>Lefavirales</taxon>
        <taxon>Nudiviridae</taxon>
        <taxon>Alphanudivirus</taxon>
        <taxon>Alphanudivirus alterdromelanogasteris</taxon>
    </lineage>
</organism>
<proteinExistence type="predicted"/>
<dbReference type="RefSeq" id="YP_009553451.1">
    <property type="nucleotide sequence ID" value="NC_040789.1"/>
</dbReference>
<dbReference type="InterPro" id="IPR036774">
    <property type="entry name" value="ERV/ALR_sulphydryl_oxid_sf"/>
</dbReference>